<dbReference type="RefSeq" id="XP_017986265.1">
    <property type="nucleotide sequence ID" value="XM_018130776.1"/>
</dbReference>
<dbReference type="GO" id="GO:1901002">
    <property type="term" value="P:positive regulation of response to salt stress"/>
    <property type="evidence" value="ECO:0007669"/>
    <property type="project" value="UniProtKB-ARBA"/>
</dbReference>
<accession>A0A109UXE8</accession>
<evidence type="ECO:0000313" key="8">
    <source>
        <dbReference type="EMBL" id="AMD19269.1"/>
    </source>
</evidence>
<gene>
    <name evidence="8" type="ORF">AW171_hschr21091</name>
</gene>
<keyword evidence="4" id="KW-0539">Nucleus</keyword>
<dbReference type="EMBL" id="CP014242">
    <property type="protein sequence ID" value="AMD19269.1"/>
    <property type="molecule type" value="Genomic_DNA"/>
</dbReference>
<keyword evidence="3" id="KW-0238">DNA-binding</keyword>
<dbReference type="FunFam" id="1.10.10.60:FF:000355">
    <property type="entry name" value="Transcription factor MYB124"/>
    <property type="match status" value="1"/>
</dbReference>
<dbReference type="InterPro" id="IPR050560">
    <property type="entry name" value="MYB_TF"/>
</dbReference>
<dbReference type="InterPro" id="IPR009057">
    <property type="entry name" value="Homeodomain-like_sf"/>
</dbReference>
<evidence type="ECO:0000259" key="7">
    <source>
        <dbReference type="PROSITE" id="PS51294"/>
    </source>
</evidence>
<feature type="domain" description="HTH myb-type" evidence="7">
    <location>
        <begin position="2"/>
        <end position="57"/>
    </location>
</feature>
<dbReference type="SUPFAM" id="SSF46689">
    <property type="entry name" value="Homeodomain-like"/>
    <property type="match status" value="1"/>
</dbReference>
<dbReference type="STRING" id="45286.A0A109UXE8"/>
<dbReference type="PROSITE" id="PS50090">
    <property type="entry name" value="MYB_LIKE"/>
    <property type="match status" value="2"/>
</dbReference>
<dbReference type="GO" id="GO:0000978">
    <property type="term" value="F:RNA polymerase II cis-regulatory region sequence-specific DNA binding"/>
    <property type="evidence" value="ECO:0007669"/>
    <property type="project" value="TreeGrafter"/>
</dbReference>
<dbReference type="PROSITE" id="PS51294">
    <property type="entry name" value="HTH_MYB"/>
    <property type="match status" value="2"/>
</dbReference>
<dbReference type="SMART" id="SM00717">
    <property type="entry name" value="SANT"/>
    <property type="match status" value="2"/>
</dbReference>
<dbReference type="GO" id="GO:0033993">
    <property type="term" value="P:response to lipid"/>
    <property type="evidence" value="ECO:0007669"/>
    <property type="project" value="UniProtKB-ARBA"/>
</dbReference>
<dbReference type="GO" id="GO:0045944">
    <property type="term" value="P:positive regulation of transcription by RNA polymerase II"/>
    <property type="evidence" value="ECO:0007669"/>
    <property type="project" value="TreeGrafter"/>
</dbReference>
<comment type="subcellular location">
    <subcellularLocation>
        <location evidence="1">Nucleus</location>
    </subcellularLocation>
</comment>
<feature type="domain" description="HTH myb-type" evidence="7">
    <location>
        <begin position="58"/>
        <end position="109"/>
    </location>
</feature>
<dbReference type="Proteomes" id="UP000243052">
    <property type="component" value="Chromosome ii"/>
</dbReference>
<feature type="region of interest" description="Disordered" evidence="5">
    <location>
        <begin position="204"/>
        <end position="224"/>
    </location>
</feature>
<dbReference type="InterPro" id="IPR001005">
    <property type="entry name" value="SANT/Myb"/>
</dbReference>
<evidence type="ECO:0000256" key="5">
    <source>
        <dbReference type="SAM" id="MobiDB-lite"/>
    </source>
</evidence>
<evidence type="ECO:0000256" key="1">
    <source>
        <dbReference type="ARBA" id="ARBA00004123"/>
    </source>
</evidence>
<sequence>MSATRRRGPWSVEEDKILLDLLNKHGVFNWVKISSLLKTRSPKQCRERYHQNLKPSLNKTPISEEEGELIQELVSKIGKKWAEISRVLNNGRSDNAIKNWWNGGSNKRKRVAKNGSPRPTLRTRHRLSTIVPPVPVTPMMRRQTLPSLHNLAQVSALTSARASMDAGSYEPRKESVRQFVWYSAPELPPLRNASDAVPRLPTLLPPQYVQPPPRTPQVAPSLARVDNSPDRTIMKSADGASPRESLYDDNERSALCKLDHLLNKDAGSSHKAPYAAISHISNVATISAIRHKGNRAISG</sequence>
<name>A0A109UXE8_9SACH</name>
<keyword evidence="9" id="KW-1185">Reference proteome</keyword>
<reference evidence="8 9" key="1">
    <citation type="submission" date="2016-01" db="EMBL/GenBank/DDBJ databases">
        <title>Genome sequence of the yeast Holleya sinecauda.</title>
        <authorList>
            <person name="Dietrich F.S."/>
        </authorList>
    </citation>
    <scope>NUCLEOTIDE SEQUENCE [LARGE SCALE GENOMIC DNA]</scope>
    <source>
        <strain evidence="8 9">ATCC 58844</strain>
    </source>
</reference>
<dbReference type="GO" id="GO:0032875">
    <property type="term" value="P:regulation of DNA endoreduplication"/>
    <property type="evidence" value="ECO:0007669"/>
    <property type="project" value="UniProtKB-ARBA"/>
</dbReference>
<evidence type="ECO:0000259" key="6">
    <source>
        <dbReference type="PROSITE" id="PS50090"/>
    </source>
</evidence>
<dbReference type="GO" id="GO:0000278">
    <property type="term" value="P:mitotic cell cycle"/>
    <property type="evidence" value="ECO:0007669"/>
    <property type="project" value="TreeGrafter"/>
</dbReference>
<dbReference type="GeneID" id="28721541"/>
<dbReference type="GO" id="GO:0000981">
    <property type="term" value="F:DNA-binding transcription factor activity, RNA polymerase II-specific"/>
    <property type="evidence" value="ECO:0007669"/>
    <property type="project" value="TreeGrafter"/>
</dbReference>
<evidence type="ECO:0000256" key="4">
    <source>
        <dbReference type="ARBA" id="ARBA00023242"/>
    </source>
</evidence>
<evidence type="ECO:0000256" key="3">
    <source>
        <dbReference type="ARBA" id="ARBA00023125"/>
    </source>
</evidence>
<organism evidence="8 9">
    <name type="scientific">Eremothecium sinecaudum</name>
    <dbReference type="NCBI Taxonomy" id="45286"/>
    <lineage>
        <taxon>Eukaryota</taxon>
        <taxon>Fungi</taxon>
        <taxon>Dikarya</taxon>
        <taxon>Ascomycota</taxon>
        <taxon>Saccharomycotina</taxon>
        <taxon>Saccharomycetes</taxon>
        <taxon>Saccharomycetales</taxon>
        <taxon>Saccharomycetaceae</taxon>
        <taxon>Eremothecium</taxon>
    </lineage>
</organism>
<protein>
    <submittedName>
        <fullName evidence="8">HBR368Wp</fullName>
    </submittedName>
</protein>
<dbReference type="AlphaFoldDB" id="A0A109UXE8"/>
<dbReference type="GO" id="GO:2000037">
    <property type="term" value="P:regulation of stomatal complex patterning"/>
    <property type="evidence" value="ECO:0007669"/>
    <property type="project" value="UniProtKB-ARBA"/>
</dbReference>
<dbReference type="InterPro" id="IPR017930">
    <property type="entry name" value="Myb_dom"/>
</dbReference>
<dbReference type="GO" id="GO:0050891">
    <property type="term" value="P:multicellular organismal-level water homeostasis"/>
    <property type="evidence" value="ECO:0007669"/>
    <property type="project" value="UniProtKB-ARBA"/>
</dbReference>
<feature type="domain" description="Myb-like" evidence="6">
    <location>
        <begin position="2"/>
        <end position="53"/>
    </location>
</feature>
<proteinExistence type="predicted"/>
<dbReference type="OrthoDB" id="2143914at2759"/>
<dbReference type="GO" id="GO:1902584">
    <property type="term" value="P:positive regulation of response to water deprivation"/>
    <property type="evidence" value="ECO:0007669"/>
    <property type="project" value="UniProtKB-ARBA"/>
</dbReference>
<dbReference type="GO" id="GO:0005634">
    <property type="term" value="C:nucleus"/>
    <property type="evidence" value="ECO:0007669"/>
    <property type="project" value="UniProtKB-SubCell"/>
</dbReference>
<dbReference type="CDD" id="cd00167">
    <property type="entry name" value="SANT"/>
    <property type="match status" value="2"/>
</dbReference>
<feature type="domain" description="Myb-like" evidence="6">
    <location>
        <begin position="54"/>
        <end position="102"/>
    </location>
</feature>
<dbReference type="GO" id="GO:1902806">
    <property type="term" value="P:regulation of cell cycle G1/S phase transition"/>
    <property type="evidence" value="ECO:0007669"/>
    <property type="project" value="UniProtKB-ARBA"/>
</dbReference>
<dbReference type="PANTHER" id="PTHR45614:SF25">
    <property type="entry name" value="MYB PROTEIN"/>
    <property type="match status" value="1"/>
</dbReference>
<dbReference type="Pfam" id="PF00249">
    <property type="entry name" value="Myb_DNA-binding"/>
    <property type="match status" value="2"/>
</dbReference>
<keyword evidence="2" id="KW-0677">Repeat</keyword>
<dbReference type="Gene3D" id="1.10.10.60">
    <property type="entry name" value="Homeodomain-like"/>
    <property type="match status" value="2"/>
</dbReference>
<evidence type="ECO:0000256" key="2">
    <source>
        <dbReference type="ARBA" id="ARBA00022737"/>
    </source>
</evidence>
<dbReference type="PANTHER" id="PTHR45614">
    <property type="entry name" value="MYB PROTEIN-RELATED"/>
    <property type="match status" value="1"/>
</dbReference>
<evidence type="ECO:0000313" key="9">
    <source>
        <dbReference type="Proteomes" id="UP000243052"/>
    </source>
</evidence>